<name>A0ABX1CQR4_9SPHN</name>
<dbReference type="Gene3D" id="3.30.65.10">
    <property type="entry name" value="Bacterial Topoisomerase I, domain 1"/>
    <property type="match status" value="1"/>
</dbReference>
<dbReference type="SUPFAM" id="SSF57783">
    <property type="entry name" value="Zinc beta-ribbon"/>
    <property type="match status" value="1"/>
</dbReference>
<feature type="region of interest" description="Disordered" evidence="1">
    <location>
        <begin position="170"/>
        <end position="234"/>
    </location>
</feature>
<dbReference type="EMBL" id="JAAVJH010000015">
    <property type="protein sequence ID" value="NJR80295.1"/>
    <property type="molecule type" value="Genomic_DNA"/>
</dbReference>
<evidence type="ECO:0000259" key="2">
    <source>
        <dbReference type="Pfam" id="PF01396"/>
    </source>
</evidence>
<evidence type="ECO:0000256" key="1">
    <source>
        <dbReference type="SAM" id="MobiDB-lite"/>
    </source>
</evidence>
<evidence type="ECO:0000313" key="4">
    <source>
        <dbReference type="Proteomes" id="UP000732399"/>
    </source>
</evidence>
<feature type="domain" description="DNA topoisomerase type IA zn finger" evidence="2">
    <location>
        <begin position="208"/>
        <end position="244"/>
    </location>
</feature>
<gene>
    <name evidence="3" type="ORF">HBH26_17070</name>
</gene>
<dbReference type="Pfam" id="PF01396">
    <property type="entry name" value="Zn_ribbon_Top1"/>
    <property type="match status" value="1"/>
</dbReference>
<organism evidence="3 4">
    <name type="scientific">Sphingomonas corticis</name>
    <dbReference type="NCBI Taxonomy" id="2722791"/>
    <lineage>
        <taxon>Bacteria</taxon>
        <taxon>Pseudomonadati</taxon>
        <taxon>Pseudomonadota</taxon>
        <taxon>Alphaproteobacteria</taxon>
        <taxon>Sphingomonadales</taxon>
        <taxon>Sphingomonadaceae</taxon>
        <taxon>Sphingomonas</taxon>
    </lineage>
</organism>
<proteinExistence type="predicted"/>
<protein>
    <recommendedName>
        <fullName evidence="2">DNA topoisomerase type IA zn finger domain-containing protein</fullName>
    </recommendedName>
</protein>
<dbReference type="Proteomes" id="UP000732399">
    <property type="component" value="Unassembled WGS sequence"/>
</dbReference>
<sequence>MARELARLKSTREARQRDAFLDRFQIRRASIAGIGPAKTATLASYGVETAADVTAAKVQAVPGFGDALTAKLVAWRRAHEARFRYNATPDASDVQAENAVRSAAASRRSDLEAKIRSGAAALQAAPQLLGARAKQPDPALTAALQARAEAARDLRQLGMAVPASAPINLARSSPNIPGRGPTASAYASGGHVPRPAPAPSGTPGARPTCPQCGSGMVRRTARRGPRSGRQFWGCSRYPACRGTRN</sequence>
<dbReference type="InterPro" id="IPR013498">
    <property type="entry name" value="Topo_IA_Znf"/>
</dbReference>
<keyword evidence="4" id="KW-1185">Reference proteome</keyword>
<evidence type="ECO:0000313" key="3">
    <source>
        <dbReference type="EMBL" id="NJR80295.1"/>
    </source>
</evidence>
<reference evidence="3 4" key="1">
    <citation type="submission" date="2020-03" db="EMBL/GenBank/DDBJ databases">
        <authorList>
            <person name="Wang L."/>
            <person name="He N."/>
            <person name="Li Y."/>
            <person name="Fang Y."/>
            <person name="Zhang F."/>
        </authorList>
    </citation>
    <scope>NUCLEOTIDE SEQUENCE [LARGE SCALE GENOMIC DNA]</scope>
    <source>
        <strain evidence="3 4">36D10-4-7</strain>
    </source>
</reference>
<accession>A0ABX1CQR4</accession>
<comment type="caution">
    <text evidence="3">The sequence shown here is derived from an EMBL/GenBank/DDBJ whole genome shotgun (WGS) entry which is preliminary data.</text>
</comment>